<name>A0AAV3RM96_LITER</name>
<dbReference type="AlphaFoldDB" id="A0AAV3RM96"/>
<keyword evidence="2" id="KW-1185">Reference proteome</keyword>
<evidence type="ECO:0000313" key="1">
    <source>
        <dbReference type="EMBL" id="GAA0178295.1"/>
    </source>
</evidence>
<comment type="caution">
    <text evidence="1">The sequence shown here is derived from an EMBL/GenBank/DDBJ whole genome shotgun (WGS) entry which is preliminary data.</text>
</comment>
<dbReference type="EMBL" id="BAABME010028329">
    <property type="protein sequence ID" value="GAA0178295.1"/>
    <property type="molecule type" value="Genomic_DNA"/>
</dbReference>
<reference evidence="1 2" key="1">
    <citation type="submission" date="2024-01" db="EMBL/GenBank/DDBJ databases">
        <title>The complete chloroplast genome sequence of Lithospermum erythrorhizon: insights into the phylogenetic relationship among Boraginaceae species and the maternal lineages of purple gromwells.</title>
        <authorList>
            <person name="Okada T."/>
            <person name="Watanabe K."/>
        </authorList>
    </citation>
    <scope>NUCLEOTIDE SEQUENCE [LARGE SCALE GENOMIC DNA]</scope>
</reference>
<gene>
    <name evidence="1" type="ORF">LIER_42167</name>
</gene>
<accession>A0AAV3RM96</accession>
<evidence type="ECO:0000313" key="2">
    <source>
        <dbReference type="Proteomes" id="UP001454036"/>
    </source>
</evidence>
<sequence>MKTGRFVKIWNSRGEAALTSALAIAQVSSDVSDTSLDTWCHVILTRTATCTPRQHELTRGLTRVDLTQPVLTRPDPLASIQPDPFMLCAGLLWYWVELILGPLLVCLPLGTCALGQSCHDSIHGY</sequence>
<dbReference type="Proteomes" id="UP001454036">
    <property type="component" value="Unassembled WGS sequence"/>
</dbReference>
<organism evidence="1 2">
    <name type="scientific">Lithospermum erythrorhizon</name>
    <name type="common">Purple gromwell</name>
    <name type="synonym">Lithospermum officinale var. erythrorhizon</name>
    <dbReference type="NCBI Taxonomy" id="34254"/>
    <lineage>
        <taxon>Eukaryota</taxon>
        <taxon>Viridiplantae</taxon>
        <taxon>Streptophyta</taxon>
        <taxon>Embryophyta</taxon>
        <taxon>Tracheophyta</taxon>
        <taxon>Spermatophyta</taxon>
        <taxon>Magnoliopsida</taxon>
        <taxon>eudicotyledons</taxon>
        <taxon>Gunneridae</taxon>
        <taxon>Pentapetalae</taxon>
        <taxon>asterids</taxon>
        <taxon>lamiids</taxon>
        <taxon>Boraginales</taxon>
        <taxon>Boraginaceae</taxon>
        <taxon>Boraginoideae</taxon>
        <taxon>Lithospermeae</taxon>
        <taxon>Lithospermum</taxon>
    </lineage>
</organism>
<proteinExistence type="predicted"/>
<protein>
    <submittedName>
        <fullName evidence="1">Uncharacterized protein</fullName>
    </submittedName>
</protein>